<gene>
    <name evidence="1" type="ORF">CLUMA_CG004733</name>
</gene>
<protein>
    <submittedName>
        <fullName evidence="1">CLUMA_CG004733, isoform A</fullName>
    </submittedName>
</protein>
<proteinExistence type="predicted"/>
<evidence type="ECO:0000313" key="2">
    <source>
        <dbReference type="Proteomes" id="UP000183832"/>
    </source>
</evidence>
<accession>A0A1J1HSR4</accession>
<dbReference type="Proteomes" id="UP000183832">
    <property type="component" value="Unassembled WGS sequence"/>
</dbReference>
<evidence type="ECO:0000313" key="1">
    <source>
        <dbReference type="EMBL" id="CRK91045.1"/>
    </source>
</evidence>
<name>A0A1J1HSR4_9DIPT</name>
<sequence length="101" mass="11727">MYNFVYKKVVISYRSLTYPNKLVLPDISVYMKDSFMTSLNKKDVGRHATCFKISSKLLPITTPKHKQDTKKHAWQTNLNLLVGVVMFSVIRDSINMILMNQ</sequence>
<reference evidence="1 2" key="1">
    <citation type="submission" date="2015-04" db="EMBL/GenBank/DDBJ databases">
        <authorList>
            <person name="Syromyatnikov M.Y."/>
            <person name="Popov V.N."/>
        </authorList>
    </citation>
    <scope>NUCLEOTIDE SEQUENCE [LARGE SCALE GENOMIC DNA]</scope>
</reference>
<organism evidence="1 2">
    <name type="scientific">Clunio marinus</name>
    <dbReference type="NCBI Taxonomy" id="568069"/>
    <lineage>
        <taxon>Eukaryota</taxon>
        <taxon>Metazoa</taxon>
        <taxon>Ecdysozoa</taxon>
        <taxon>Arthropoda</taxon>
        <taxon>Hexapoda</taxon>
        <taxon>Insecta</taxon>
        <taxon>Pterygota</taxon>
        <taxon>Neoptera</taxon>
        <taxon>Endopterygota</taxon>
        <taxon>Diptera</taxon>
        <taxon>Nematocera</taxon>
        <taxon>Chironomoidea</taxon>
        <taxon>Chironomidae</taxon>
        <taxon>Clunio</taxon>
    </lineage>
</organism>
<dbReference type="EMBL" id="CVRI01000020">
    <property type="protein sequence ID" value="CRK91045.1"/>
    <property type="molecule type" value="Genomic_DNA"/>
</dbReference>
<keyword evidence="2" id="KW-1185">Reference proteome</keyword>
<dbReference type="AlphaFoldDB" id="A0A1J1HSR4"/>